<name>A0AAV6HNL8_9ERIC</name>
<keyword evidence="2" id="KW-1185">Reference proteome</keyword>
<reference evidence="1 2" key="1">
    <citation type="submission" date="2020-08" db="EMBL/GenBank/DDBJ databases">
        <title>Plant Genome Project.</title>
        <authorList>
            <person name="Zhang R.-G."/>
        </authorList>
    </citation>
    <scope>NUCLEOTIDE SEQUENCE [LARGE SCALE GENOMIC DNA]</scope>
    <source>
        <strain evidence="1">WSP0</strain>
        <tissue evidence="1">Leaf</tissue>
    </source>
</reference>
<gene>
    <name evidence="1" type="ORF">RHGRI_035514</name>
</gene>
<evidence type="ECO:0000313" key="2">
    <source>
        <dbReference type="Proteomes" id="UP000823749"/>
    </source>
</evidence>
<accession>A0AAV6HNL8</accession>
<sequence>MIKLEDPFICGERFEDSNFLLNLLCCCGRLSLVRRKRYLLAGHALATRKGKPLNFFSLAPMPVACGELPPWGLILKWGTLINRLVYQGVSFSVDEVLREVRSLFSSLLTRAEFPIAQSGGSVLRKGGGLILERLELLLMAS</sequence>
<dbReference type="AlphaFoldDB" id="A0AAV6HNL8"/>
<proteinExistence type="predicted"/>
<organism evidence="1 2">
    <name type="scientific">Rhododendron griersonianum</name>
    <dbReference type="NCBI Taxonomy" id="479676"/>
    <lineage>
        <taxon>Eukaryota</taxon>
        <taxon>Viridiplantae</taxon>
        <taxon>Streptophyta</taxon>
        <taxon>Embryophyta</taxon>
        <taxon>Tracheophyta</taxon>
        <taxon>Spermatophyta</taxon>
        <taxon>Magnoliopsida</taxon>
        <taxon>eudicotyledons</taxon>
        <taxon>Gunneridae</taxon>
        <taxon>Pentapetalae</taxon>
        <taxon>asterids</taxon>
        <taxon>Ericales</taxon>
        <taxon>Ericaceae</taxon>
        <taxon>Ericoideae</taxon>
        <taxon>Rhodoreae</taxon>
        <taxon>Rhododendron</taxon>
    </lineage>
</organism>
<evidence type="ECO:0000313" key="1">
    <source>
        <dbReference type="EMBL" id="KAG5514137.1"/>
    </source>
</evidence>
<protein>
    <submittedName>
        <fullName evidence="1">Uncharacterized protein</fullName>
    </submittedName>
</protein>
<comment type="caution">
    <text evidence="1">The sequence shown here is derived from an EMBL/GenBank/DDBJ whole genome shotgun (WGS) entry which is preliminary data.</text>
</comment>
<dbReference type="EMBL" id="JACTNZ010000013">
    <property type="protein sequence ID" value="KAG5514137.1"/>
    <property type="molecule type" value="Genomic_DNA"/>
</dbReference>
<dbReference type="Proteomes" id="UP000823749">
    <property type="component" value="Chromosome 13"/>
</dbReference>